<evidence type="ECO:0000256" key="8">
    <source>
        <dbReference type="PROSITE-ProRule" id="PRU00855"/>
    </source>
</evidence>
<evidence type="ECO:0000256" key="9">
    <source>
        <dbReference type="SAM" id="MobiDB-lite"/>
    </source>
</evidence>
<protein>
    <submittedName>
        <fullName evidence="11">Nanos1-like</fullName>
    </submittedName>
</protein>
<keyword evidence="4 8" id="KW-0863">Zinc-finger</keyword>
<dbReference type="PANTHER" id="PTHR12887">
    <property type="entry name" value="NANOS PROTEIN"/>
    <property type="match status" value="1"/>
</dbReference>
<keyword evidence="12" id="KW-1185">Reference proteome</keyword>
<dbReference type="InterPro" id="IPR008705">
    <property type="entry name" value="Nanos/Xcar2"/>
</dbReference>
<organism evidence="11 12">
    <name type="scientific">Tropilaelaps mercedesae</name>
    <dbReference type="NCBI Taxonomy" id="418985"/>
    <lineage>
        <taxon>Eukaryota</taxon>
        <taxon>Metazoa</taxon>
        <taxon>Ecdysozoa</taxon>
        <taxon>Arthropoda</taxon>
        <taxon>Chelicerata</taxon>
        <taxon>Arachnida</taxon>
        <taxon>Acari</taxon>
        <taxon>Parasitiformes</taxon>
        <taxon>Mesostigmata</taxon>
        <taxon>Gamasina</taxon>
        <taxon>Dermanyssoidea</taxon>
        <taxon>Laelapidae</taxon>
        <taxon>Tropilaelaps</taxon>
    </lineage>
</organism>
<evidence type="ECO:0000256" key="4">
    <source>
        <dbReference type="ARBA" id="ARBA00022771"/>
    </source>
</evidence>
<feature type="region of interest" description="Disordered" evidence="9">
    <location>
        <begin position="90"/>
        <end position="148"/>
    </location>
</feature>
<feature type="domain" description="Nanos-type" evidence="10">
    <location>
        <begin position="155"/>
        <end position="210"/>
    </location>
</feature>
<dbReference type="GO" id="GO:0008270">
    <property type="term" value="F:zinc ion binding"/>
    <property type="evidence" value="ECO:0007669"/>
    <property type="project" value="UniProtKB-KW"/>
</dbReference>
<keyword evidence="7 8" id="KW-0694">RNA-binding</keyword>
<name>A0A1V9X0K4_9ACAR</name>
<evidence type="ECO:0000256" key="3">
    <source>
        <dbReference type="ARBA" id="ARBA00022723"/>
    </source>
</evidence>
<evidence type="ECO:0000256" key="5">
    <source>
        <dbReference type="ARBA" id="ARBA00022833"/>
    </source>
</evidence>
<reference evidence="11 12" key="1">
    <citation type="journal article" date="2017" name="Gigascience">
        <title>Draft genome of the honey bee ectoparasitic mite, Tropilaelaps mercedesae, is shaped by the parasitic life history.</title>
        <authorList>
            <person name="Dong X."/>
            <person name="Armstrong S.D."/>
            <person name="Xia D."/>
            <person name="Makepeace B.L."/>
            <person name="Darby A.C."/>
            <person name="Kadowaki T."/>
        </authorList>
    </citation>
    <scope>NUCLEOTIDE SEQUENCE [LARGE SCALE GENOMIC DNA]</scope>
    <source>
        <strain evidence="11">Wuxi-XJTLU</strain>
    </source>
</reference>
<comment type="caution">
    <text evidence="11">The sequence shown here is derived from an EMBL/GenBank/DDBJ whole genome shotgun (WGS) entry which is preliminary data.</text>
</comment>
<dbReference type="STRING" id="418985.A0A1V9X0K4"/>
<evidence type="ECO:0000313" key="11">
    <source>
        <dbReference type="EMBL" id="OQR67105.1"/>
    </source>
</evidence>
<dbReference type="AlphaFoldDB" id="A0A1V9X0K4"/>
<dbReference type="InterPro" id="IPR038129">
    <property type="entry name" value="Nanos_sf"/>
</dbReference>
<dbReference type="GO" id="GO:0003723">
    <property type="term" value="F:RNA binding"/>
    <property type="evidence" value="ECO:0007669"/>
    <property type="project" value="UniProtKB-UniRule"/>
</dbReference>
<feature type="compositionally biased region" description="Basic and acidic residues" evidence="9">
    <location>
        <begin position="115"/>
        <end position="124"/>
    </location>
</feature>
<dbReference type="GO" id="GO:0005737">
    <property type="term" value="C:cytoplasm"/>
    <property type="evidence" value="ECO:0007669"/>
    <property type="project" value="UniProtKB-SubCell"/>
</dbReference>
<comment type="similarity">
    <text evidence="8">Belongs to the nanos family.</text>
</comment>
<dbReference type="GO" id="GO:0006417">
    <property type="term" value="P:regulation of translation"/>
    <property type="evidence" value="ECO:0007669"/>
    <property type="project" value="UniProtKB-UniRule"/>
</dbReference>
<dbReference type="OrthoDB" id="10010129at2759"/>
<evidence type="ECO:0000313" key="12">
    <source>
        <dbReference type="Proteomes" id="UP000192247"/>
    </source>
</evidence>
<evidence type="ECO:0000256" key="6">
    <source>
        <dbReference type="ARBA" id="ARBA00022845"/>
    </source>
</evidence>
<keyword evidence="6 8" id="KW-0810">Translation regulation</keyword>
<keyword evidence="2" id="KW-0963">Cytoplasm</keyword>
<dbReference type="EMBL" id="MNPL01029914">
    <property type="protein sequence ID" value="OQR67105.1"/>
    <property type="molecule type" value="Genomic_DNA"/>
</dbReference>
<evidence type="ECO:0000256" key="7">
    <source>
        <dbReference type="ARBA" id="ARBA00022884"/>
    </source>
</evidence>
<dbReference type="InParanoid" id="A0A1V9X0K4"/>
<evidence type="ECO:0000259" key="10">
    <source>
        <dbReference type="PROSITE" id="PS51522"/>
    </source>
</evidence>
<dbReference type="Proteomes" id="UP000192247">
    <property type="component" value="Unassembled WGS sequence"/>
</dbReference>
<keyword evidence="5" id="KW-0862">Zinc</keyword>
<evidence type="ECO:0000256" key="1">
    <source>
        <dbReference type="ARBA" id="ARBA00004496"/>
    </source>
</evidence>
<evidence type="ECO:0000256" key="2">
    <source>
        <dbReference type="ARBA" id="ARBA00022490"/>
    </source>
</evidence>
<keyword evidence="3" id="KW-0479">Metal-binding</keyword>
<dbReference type="Pfam" id="PF05741">
    <property type="entry name" value="zf-nanos"/>
    <property type="match status" value="1"/>
</dbReference>
<proteinExistence type="inferred from homology"/>
<dbReference type="Gene3D" id="4.10.60.30">
    <property type="entry name" value="Nanos, RNA-binding domain"/>
    <property type="match status" value="1"/>
</dbReference>
<dbReference type="InterPro" id="IPR024161">
    <property type="entry name" value="Znf_nanos-typ"/>
</dbReference>
<sequence>MLSQASHWYPWGAAWRAYHNSVTPLEVNLAAMDSCGEYVAFDRVRQRSQNFWSQEYVRVSPPWTNDTSCLSSSVGQADDDCLEQHSLLTTSSSLHSRPDSPAFSATPPEPRPLLRRFDPGEVRPSDVGQPSPPQSVGEFIKRRKQNRRPRSRGKFCVVCKENGDEPEKYRSHNVKNSEGVVVCPAMRSYNCPECQNGGGDRAHSVTHCPLRRARIFDQLVQQGLARSRARPLDGPAAAATGACGRTV</sequence>
<comment type="subcellular location">
    <subcellularLocation>
        <location evidence="1">Cytoplasm</location>
    </subcellularLocation>
</comment>
<accession>A0A1V9X0K4</accession>
<gene>
    <name evidence="11" type="ORF">BIW11_13719</name>
</gene>
<dbReference type="PROSITE" id="PS51522">
    <property type="entry name" value="ZF_NANOS"/>
    <property type="match status" value="1"/>
</dbReference>